<feature type="transmembrane region" description="Helical" evidence="2">
    <location>
        <begin position="115"/>
        <end position="133"/>
    </location>
</feature>
<dbReference type="HOGENOM" id="CLU_1169097_0_0_11"/>
<dbReference type="AlphaFoldDB" id="M1UXF7"/>
<keyword evidence="2" id="KW-0472">Membrane</keyword>
<feature type="compositionally biased region" description="Basic and acidic residues" evidence="1">
    <location>
        <begin position="53"/>
        <end position="63"/>
    </location>
</feature>
<keyword evidence="2" id="KW-1133">Transmembrane helix</keyword>
<protein>
    <submittedName>
        <fullName evidence="3">Uncharacterized protein</fullName>
    </submittedName>
</protein>
<feature type="region of interest" description="Disordered" evidence="1">
    <location>
        <begin position="53"/>
        <end position="85"/>
    </location>
</feature>
<proteinExistence type="predicted"/>
<dbReference type="EMBL" id="CP004354">
    <property type="protein sequence ID" value="AGG65898.1"/>
    <property type="molecule type" value="Genomic_DNA"/>
</dbReference>
<evidence type="ECO:0000313" key="3">
    <source>
        <dbReference type="EMBL" id="AGG65898.1"/>
    </source>
</evidence>
<evidence type="ECO:0000256" key="2">
    <source>
        <dbReference type="SAM" id="Phobius"/>
    </source>
</evidence>
<keyword evidence="4" id="KW-1185">Reference proteome</keyword>
<feature type="transmembrane region" description="Helical" evidence="2">
    <location>
        <begin position="181"/>
        <end position="201"/>
    </location>
</feature>
<evidence type="ECO:0000313" key="4">
    <source>
        <dbReference type="Proteomes" id="UP000011760"/>
    </source>
</evidence>
<sequence length="237" mass="26552">MVYSSATLCCKRQFSIWCNIVFMSIEDVSLGYTPNVHIWIPLAIKPRVQHDEGMAHNRRDQPRSKASHANGVNVPGESETASTRVEVEGKNWREKWAQKLGWGSGKLSEKEEASYAWFSAFLPAVITVFMGATKEGVSWGWLSFFIVLYLVCLVRMFHLASKSTNNSGEDAKGRDPLGRTHWGLVLSILIAAAGLLVGMFLPENSAWFIVSALAIAAVSAWTSQHFFKLYPYLHKRK</sequence>
<gene>
    <name evidence="3" type="ORF">H924_02220</name>
</gene>
<dbReference type="Proteomes" id="UP000011760">
    <property type="component" value="Chromosome"/>
</dbReference>
<name>M1UXF7_9CORY</name>
<keyword evidence="2" id="KW-0812">Transmembrane</keyword>
<evidence type="ECO:0000256" key="1">
    <source>
        <dbReference type="SAM" id="MobiDB-lite"/>
    </source>
</evidence>
<organism evidence="3 4">
    <name type="scientific">Corynebacterium callunae DSM 20147</name>
    <dbReference type="NCBI Taxonomy" id="1121353"/>
    <lineage>
        <taxon>Bacteria</taxon>
        <taxon>Bacillati</taxon>
        <taxon>Actinomycetota</taxon>
        <taxon>Actinomycetes</taxon>
        <taxon>Mycobacteriales</taxon>
        <taxon>Corynebacteriaceae</taxon>
        <taxon>Corynebacterium</taxon>
    </lineage>
</organism>
<reference evidence="3 4" key="1">
    <citation type="submission" date="2013-02" db="EMBL/GenBank/DDBJ databases">
        <title>The complete genome sequence of Corynebacterium callunae DSM 20147.</title>
        <authorList>
            <person name="Ruckert C."/>
            <person name="Albersmeier A."/>
            <person name="Kalinowski J."/>
        </authorList>
    </citation>
    <scope>NUCLEOTIDE SEQUENCE [LARGE SCALE GENOMIC DNA]</scope>
    <source>
        <strain evidence="3 4">DSM 20147</strain>
    </source>
</reference>
<dbReference type="PATRIC" id="fig|1121353.3.peg.461"/>
<feature type="transmembrane region" description="Helical" evidence="2">
    <location>
        <begin position="139"/>
        <end position="160"/>
    </location>
</feature>
<dbReference type="KEGG" id="ccn:H924_02220"/>
<feature type="transmembrane region" description="Helical" evidence="2">
    <location>
        <begin position="207"/>
        <end position="227"/>
    </location>
</feature>
<accession>M1UXF7</accession>